<name>A0A285UKS5_9BACL</name>
<proteinExistence type="predicted"/>
<evidence type="ECO:0000256" key="1">
    <source>
        <dbReference type="SAM" id="MobiDB-lite"/>
    </source>
</evidence>
<keyword evidence="2" id="KW-0732">Signal</keyword>
<evidence type="ECO:0000313" key="3">
    <source>
        <dbReference type="EMBL" id="SOC41988.1"/>
    </source>
</evidence>
<protein>
    <recommendedName>
        <fullName evidence="5">Lipoprotein</fullName>
    </recommendedName>
</protein>
<accession>A0A285UKS5</accession>
<keyword evidence="4" id="KW-1185">Reference proteome</keyword>
<organism evidence="3 4">
    <name type="scientific">Ureibacillus acetophenoni</name>
    <dbReference type="NCBI Taxonomy" id="614649"/>
    <lineage>
        <taxon>Bacteria</taxon>
        <taxon>Bacillati</taxon>
        <taxon>Bacillota</taxon>
        <taxon>Bacilli</taxon>
        <taxon>Bacillales</taxon>
        <taxon>Caryophanaceae</taxon>
        <taxon>Ureibacillus</taxon>
    </lineage>
</organism>
<dbReference type="EMBL" id="OBQC01000011">
    <property type="protein sequence ID" value="SOC41988.1"/>
    <property type="molecule type" value="Genomic_DNA"/>
</dbReference>
<dbReference type="InterPro" id="IPR046720">
    <property type="entry name" value="DUF6612"/>
</dbReference>
<dbReference type="Proteomes" id="UP000219252">
    <property type="component" value="Unassembled WGS sequence"/>
</dbReference>
<dbReference type="OrthoDB" id="1957331at2"/>
<sequence length="300" mass="33698">MRKLASLMLVCLFALILTACNSTATPVEKEEDTSKETTGETNDNTTEEKEDEEQKVSELTLEEVYQKAMDRQNEIKSLTSEVAMEQVMTIEGEELTVNSDMTMDMTMDPIAMYAKGSSTMVDPATGQEMPMGYEMYMVKDGFFMYDEMSAAWMKLPADNYEELMGQSATQADASEQLAMLQSFIKDFKFEQNDNQYILTLDASGDKFNDFVLEQALGTGAISSEDQAVLESIKFNDMNYVIVINKETFDTEEIQMVMEMVETTSGESVLMNTSMTFSNFNEIGAIEVPQEIIDTATEISF</sequence>
<feature type="region of interest" description="Disordered" evidence="1">
    <location>
        <begin position="24"/>
        <end position="57"/>
    </location>
</feature>
<gene>
    <name evidence="3" type="ORF">SAMN05877842_111102</name>
</gene>
<reference evidence="4" key="1">
    <citation type="submission" date="2017-08" db="EMBL/GenBank/DDBJ databases">
        <authorList>
            <person name="Varghese N."/>
            <person name="Submissions S."/>
        </authorList>
    </citation>
    <scope>NUCLEOTIDE SEQUENCE [LARGE SCALE GENOMIC DNA]</scope>
    <source>
        <strain evidence="4">JC23</strain>
    </source>
</reference>
<dbReference type="Pfam" id="PF20316">
    <property type="entry name" value="DUF6612"/>
    <property type="match status" value="1"/>
</dbReference>
<dbReference type="PROSITE" id="PS51257">
    <property type="entry name" value="PROKAR_LIPOPROTEIN"/>
    <property type="match status" value="1"/>
</dbReference>
<evidence type="ECO:0008006" key="5">
    <source>
        <dbReference type="Google" id="ProtNLM"/>
    </source>
</evidence>
<feature type="chain" id="PRO_5013193847" description="Lipoprotein" evidence="2">
    <location>
        <begin position="25"/>
        <end position="300"/>
    </location>
</feature>
<evidence type="ECO:0000256" key="2">
    <source>
        <dbReference type="SAM" id="SignalP"/>
    </source>
</evidence>
<evidence type="ECO:0000313" key="4">
    <source>
        <dbReference type="Proteomes" id="UP000219252"/>
    </source>
</evidence>
<dbReference type="AlphaFoldDB" id="A0A285UKS5"/>
<dbReference type="RefSeq" id="WP_097150304.1">
    <property type="nucleotide sequence ID" value="NZ_OBQC01000011.1"/>
</dbReference>
<feature type="signal peptide" evidence="2">
    <location>
        <begin position="1"/>
        <end position="24"/>
    </location>
</feature>